<keyword evidence="5" id="KW-0234">DNA repair</keyword>
<dbReference type="GO" id="GO:0033065">
    <property type="term" value="C:Rad51C-XRCC3 complex"/>
    <property type="evidence" value="ECO:0007669"/>
    <property type="project" value="TreeGrafter"/>
</dbReference>
<dbReference type="CDD" id="cd19491">
    <property type="entry name" value="XRCC3"/>
    <property type="match status" value="1"/>
</dbReference>
<dbReference type="InterPro" id="IPR013632">
    <property type="entry name" value="Rad51_C"/>
</dbReference>
<evidence type="ECO:0000313" key="9">
    <source>
        <dbReference type="Proteomes" id="UP001497482"/>
    </source>
</evidence>
<evidence type="ECO:0000256" key="1">
    <source>
        <dbReference type="ARBA" id="ARBA00004123"/>
    </source>
</evidence>
<dbReference type="PANTHER" id="PTHR46487">
    <property type="entry name" value="DNA REPAIR PROTEIN XRCC3"/>
    <property type="match status" value="1"/>
</dbReference>
<dbReference type="GO" id="GO:0071140">
    <property type="term" value="P:resolution of mitotic recombination intermediates"/>
    <property type="evidence" value="ECO:0007669"/>
    <property type="project" value="TreeGrafter"/>
</dbReference>
<dbReference type="GO" id="GO:0005657">
    <property type="term" value="C:replication fork"/>
    <property type="evidence" value="ECO:0007669"/>
    <property type="project" value="TreeGrafter"/>
</dbReference>
<dbReference type="Proteomes" id="UP001497482">
    <property type="component" value="Chromosome 10"/>
</dbReference>
<protein>
    <recommendedName>
        <fullName evidence="7">RecA family profile 1 domain-containing protein</fullName>
    </recommendedName>
</protein>
<evidence type="ECO:0000256" key="6">
    <source>
        <dbReference type="ARBA" id="ARBA00023242"/>
    </source>
</evidence>
<feature type="domain" description="RecA family profile 1" evidence="7">
    <location>
        <begin position="71"/>
        <end position="251"/>
    </location>
</feature>
<evidence type="ECO:0000256" key="4">
    <source>
        <dbReference type="ARBA" id="ARBA00022840"/>
    </source>
</evidence>
<evidence type="ECO:0000256" key="2">
    <source>
        <dbReference type="ARBA" id="ARBA00022741"/>
    </source>
</evidence>
<accession>A0AAV2J400</accession>
<evidence type="ECO:0000259" key="7">
    <source>
        <dbReference type="PROSITE" id="PS50162"/>
    </source>
</evidence>
<dbReference type="EMBL" id="OZ035832">
    <property type="protein sequence ID" value="CAL1571226.1"/>
    <property type="molecule type" value="Genomic_DNA"/>
</dbReference>
<dbReference type="InterPro" id="IPR047348">
    <property type="entry name" value="XRCC3-like_C"/>
</dbReference>
<dbReference type="InterPro" id="IPR020588">
    <property type="entry name" value="RecA_ATP-bd"/>
</dbReference>
<comment type="subcellular location">
    <subcellularLocation>
        <location evidence="1">Nucleus</location>
    </subcellularLocation>
</comment>
<dbReference type="PANTHER" id="PTHR46487:SF1">
    <property type="entry name" value="DNA REPAIR PROTEIN XRCC3"/>
    <property type="match status" value="1"/>
</dbReference>
<organism evidence="8 9">
    <name type="scientific">Knipowitschia caucasica</name>
    <name type="common">Caucasian dwarf goby</name>
    <name type="synonym">Pomatoschistus caucasicus</name>
    <dbReference type="NCBI Taxonomy" id="637954"/>
    <lineage>
        <taxon>Eukaryota</taxon>
        <taxon>Metazoa</taxon>
        <taxon>Chordata</taxon>
        <taxon>Craniata</taxon>
        <taxon>Vertebrata</taxon>
        <taxon>Euteleostomi</taxon>
        <taxon>Actinopterygii</taxon>
        <taxon>Neopterygii</taxon>
        <taxon>Teleostei</taxon>
        <taxon>Neoteleostei</taxon>
        <taxon>Acanthomorphata</taxon>
        <taxon>Gobiaria</taxon>
        <taxon>Gobiiformes</taxon>
        <taxon>Gobioidei</taxon>
        <taxon>Gobiidae</taxon>
        <taxon>Gobiinae</taxon>
        <taxon>Knipowitschia</taxon>
    </lineage>
</organism>
<keyword evidence="2" id="KW-0547">Nucleotide-binding</keyword>
<keyword evidence="3" id="KW-0227">DNA damage</keyword>
<sequence>MFSAGKWALNPDLHPRIQAALQRVSLSPEEVLALPSLLVQKATGLSRDDEQKLRLKTQSRTTVTQASRLTPSPSVSWGCPFLDQRLGGGLPVGGITELFGHSAAGKTQLALQLCLSVQYPPQYGGLASGAVFICTEDPFPSKRLQQLISEQSSLRPQVPLSLTQQNFSDRVYVEHTADLPSLIGCLSRRVPVLVSRGLVRLLVVDSIAALFRTEFEASDWLNRHHQLLAVSSELQRISRQLHTAVLCINQAVDLMEQDHSLSSSPSSFGPALGLAWSNQVTMRLMMRREAGLLRRGDQSSAHRSLQVVYAPHLPAGQSQGSVIVGVWREGLRGEGHLENIHL</sequence>
<proteinExistence type="predicted"/>
<dbReference type="GO" id="GO:0140664">
    <property type="term" value="F:ATP-dependent DNA damage sensor activity"/>
    <property type="evidence" value="ECO:0007669"/>
    <property type="project" value="InterPro"/>
</dbReference>
<dbReference type="InterPro" id="IPR027417">
    <property type="entry name" value="P-loop_NTPase"/>
</dbReference>
<reference evidence="8 9" key="1">
    <citation type="submission" date="2024-04" db="EMBL/GenBank/DDBJ databases">
        <authorList>
            <person name="Waldvogel A.-M."/>
            <person name="Schoenle A."/>
        </authorList>
    </citation>
    <scope>NUCLEOTIDE SEQUENCE [LARGE SCALE GENOMIC DNA]</scope>
</reference>
<dbReference type="GO" id="GO:0045003">
    <property type="term" value="P:double-strand break repair via synthesis-dependent strand annealing"/>
    <property type="evidence" value="ECO:0007669"/>
    <property type="project" value="TreeGrafter"/>
</dbReference>
<dbReference type="InterPro" id="IPR016467">
    <property type="entry name" value="DNA_recomb/repair_RecA-like"/>
</dbReference>
<dbReference type="GO" id="GO:0000722">
    <property type="term" value="P:telomere maintenance via recombination"/>
    <property type="evidence" value="ECO:0007669"/>
    <property type="project" value="TreeGrafter"/>
</dbReference>
<evidence type="ECO:0000256" key="3">
    <source>
        <dbReference type="ARBA" id="ARBA00022763"/>
    </source>
</evidence>
<dbReference type="PIRSF" id="PIRSF005856">
    <property type="entry name" value="Rad51"/>
    <property type="match status" value="1"/>
</dbReference>
<keyword evidence="9" id="KW-1185">Reference proteome</keyword>
<evidence type="ECO:0000313" key="8">
    <source>
        <dbReference type="EMBL" id="CAL1571226.1"/>
    </source>
</evidence>
<keyword evidence="6" id="KW-0539">Nucleus</keyword>
<gene>
    <name evidence="8" type="ORF">KC01_LOCUS3372</name>
</gene>
<evidence type="ECO:0000256" key="5">
    <source>
        <dbReference type="ARBA" id="ARBA00023204"/>
    </source>
</evidence>
<dbReference type="GO" id="GO:0090656">
    <property type="term" value="P:t-circle formation"/>
    <property type="evidence" value="ECO:0007669"/>
    <property type="project" value="TreeGrafter"/>
</dbReference>
<keyword evidence="4" id="KW-0067">ATP-binding</keyword>
<dbReference type="AlphaFoldDB" id="A0AAV2J400"/>
<dbReference type="Pfam" id="PF08423">
    <property type="entry name" value="Rad51"/>
    <property type="match status" value="1"/>
</dbReference>
<name>A0AAV2J400_KNICA</name>
<dbReference type="GO" id="GO:0005524">
    <property type="term" value="F:ATP binding"/>
    <property type="evidence" value="ECO:0007669"/>
    <property type="project" value="UniProtKB-KW"/>
</dbReference>
<dbReference type="GO" id="GO:0000400">
    <property type="term" value="F:four-way junction DNA binding"/>
    <property type="evidence" value="ECO:0007669"/>
    <property type="project" value="TreeGrafter"/>
</dbReference>
<dbReference type="PROSITE" id="PS50162">
    <property type="entry name" value="RECA_2"/>
    <property type="match status" value="1"/>
</dbReference>
<dbReference type="Gene3D" id="3.40.50.300">
    <property type="entry name" value="P-loop containing nucleotide triphosphate hydrolases"/>
    <property type="match status" value="1"/>
</dbReference>
<dbReference type="SUPFAM" id="SSF52540">
    <property type="entry name" value="P-loop containing nucleoside triphosphate hydrolases"/>
    <property type="match status" value="1"/>
</dbReference>